<dbReference type="Gene3D" id="1.20.58.90">
    <property type="match status" value="2"/>
</dbReference>
<evidence type="ECO:0000313" key="2">
    <source>
        <dbReference type="Proteomes" id="UP000237246"/>
    </source>
</evidence>
<dbReference type="AlphaFoldDB" id="A0A2P4SGV6"/>
<feature type="non-terminal residue" evidence="1">
    <location>
        <position position="148"/>
    </location>
</feature>
<gene>
    <name evidence="1" type="ORF">CIB84_012899</name>
</gene>
<name>A0A2P4SGV6_BAMTH</name>
<organism evidence="1 2">
    <name type="scientific">Bambusicola thoracicus</name>
    <name type="common">Chinese bamboo-partridge</name>
    <name type="synonym">Perdix thoracica</name>
    <dbReference type="NCBI Taxonomy" id="9083"/>
    <lineage>
        <taxon>Eukaryota</taxon>
        <taxon>Metazoa</taxon>
        <taxon>Chordata</taxon>
        <taxon>Craniata</taxon>
        <taxon>Vertebrata</taxon>
        <taxon>Euteleostomi</taxon>
        <taxon>Archelosauria</taxon>
        <taxon>Archosauria</taxon>
        <taxon>Dinosauria</taxon>
        <taxon>Saurischia</taxon>
        <taxon>Theropoda</taxon>
        <taxon>Coelurosauria</taxon>
        <taxon>Aves</taxon>
        <taxon>Neognathae</taxon>
        <taxon>Galloanserae</taxon>
        <taxon>Galliformes</taxon>
        <taxon>Phasianidae</taxon>
        <taxon>Perdicinae</taxon>
        <taxon>Bambusicola</taxon>
    </lineage>
</organism>
<evidence type="ECO:0000313" key="1">
    <source>
        <dbReference type="EMBL" id="POI23352.1"/>
    </source>
</evidence>
<dbReference type="Proteomes" id="UP000237246">
    <property type="component" value="Unassembled WGS sequence"/>
</dbReference>
<sequence>MREEMEMILSEKLAVLQRQLEMNQQAIPPMKEITNTSTSLQKISENIQVLQKGRTVELITSVAMQSMREEMEKILSEKLAVLQRQLEMSQQAIPPMKEMTNTSTSLQNISENMQALQKGLENLQVSTEKDLQMLRADLKGSFIEQRYK</sequence>
<comment type="caution">
    <text evidence="1">The sequence shown here is derived from an EMBL/GenBank/DDBJ whole genome shotgun (WGS) entry which is preliminary data.</text>
</comment>
<dbReference type="EMBL" id="PPHD01049775">
    <property type="protein sequence ID" value="POI23352.1"/>
    <property type="molecule type" value="Genomic_DNA"/>
</dbReference>
<protein>
    <submittedName>
        <fullName evidence="1">Uncharacterized protein</fullName>
    </submittedName>
</protein>
<keyword evidence="2" id="KW-1185">Reference proteome</keyword>
<reference evidence="1 2" key="1">
    <citation type="submission" date="2018-01" db="EMBL/GenBank/DDBJ databases">
        <title>Comparison of the Chinese Bamboo Partridge and Red Junglefowl genome sequences highlights the importance of demography in genome evolution.</title>
        <authorList>
            <person name="Tiley G.P."/>
            <person name="Kimball R.T."/>
            <person name="Braun E.L."/>
            <person name="Burleigh J.G."/>
        </authorList>
    </citation>
    <scope>NUCLEOTIDE SEQUENCE [LARGE SCALE GENOMIC DNA]</scope>
    <source>
        <strain evidence="1">RTK389</strain>
        <tissue evidence="1">Blood</tissue>
    </source>
</reference>
<accession>A0A2P4SGV6</accession>
<proteinExistence type="predicted"/>